<dbReference type="InterPro" id="IPR039298">
    <property type="entry name" value="ACOT13"/>
</dbReference>
<evidence type="ECO:0000259" key="3">
    <source>
        <dbReference type="Pfam" id="PF03061"/>
    </source>
</evidence>
<comment type="caution">
    <text evidence="4">The sequence shown here is derived from an EMBL/GenBank/DDBJ whole genome shotgun (WGS) entry which is preliminary data.</text>
</comment>
<proteinExistence type="inferred from homology"/>
<name>A0A8S1AST4_ARCPL</name>
<dbReference type="Proteomes" id="UP000494106">
    <property type="component" value="Unassembled WGS sequence"/>
</dbReference>
<accession>A0A8S1AST4</accession>
<dbReference type="AlphaFoldDB" id="A0A8S1AST4"/>
<dbReference type="GO" id="GO:0047617">
    <property type="term" value="F:fatty acyl-CoA hydrolase activity"/>
    <property type="evidence" value="ECO:0007669"/>
    <property type="project" value="InterPro"/>
</dbReference>
<evidence type="ECO:0000256" key="1">
    <source>
        <dbReference type="ARBA" id="ARBA00008324"/>
    </source>
</evidence>
<dbReference type="Gene3D" id="3.10.129.10">
    <property type="entry name" value="Hotdog Thioesterase"/>
    <property type="match status" value="1"/>
</dbReference>
<protein>
    <recommendedName>
        <fullName evidence="3">Thioesterase domain-containing protein</fullName>
    </recommendedName>
</protein>
<dbReference type="InterPro" id="IPR006683">
    <property type="entry name" value="Thioestr_dom"/>
</dbReference>
<dbReference type="CDD" id="cd03443">
    <property type="entry name" value="PaaI_thioesterase"/>
    <property type="match status" value="1"/>
</dbReference>
<dbReference type="InterPro" id="IPR029069">
    <property type="entry name" value="HotDog_dom_sf"/>
</dbReference>
<evidence type="ECO:0000313" key="4">
    <source>
        <dbReference type="EMBL" id="CAB3248850.1"/>
    </source>
</evidence>
<dbReference type="InterPro" id="IPR003736">
    <property type="entry name" value="PAAI_dom"/>
</dbReference>
<comment type="similarity">
    <text evidence="1">Belongs to the thioesterase PaaI family.</text>
</comment>
<dbReference type="PANTHER" id="PTHR21660:SF1">
    <property type="entry name" value="ACYL-COENZYME A THIOESTERASE 13"/>
    <property type="match status" value="1"/>
</dbReference>
<dbReference type="NCBIfam" id="TIGR00369">
    <property type="entry name" value="unchar_dom_1"/>
    <property type="match status" value="1"/>
</dbReference>
<reference evidence="4 5" key="1">
    <citation type="submission" date="2020-04" db="EMBL/GenBank/DDBJ databases">
        <authorList>
            <person name="Wallbank WR R."/>
            <person name="Pardo Diaz C."/>
            <person name="Kozak K."/>
            <person name="Martin S."/>
            <person name="Jiggins C."/>
            <person name="Moest M."/>
            <person name="Warren A I."/>
            <person name="Byers J.R.P. K."/>
            <person name="Montejo-Kovacevich G."/>
            <person name="Yen C E."/>
        </authorList>
    </citation>
    <scope>NUCLEOTIDE SEQUENCE [LARGE SCALE GENOMIC DNA]</scope>
</reference>
<gene>
    <name evidence="4" type="ORF">APLA_LOCUS11896</name>
</gene>
<evidence type="ECO:0000256" key="2">
    <source>
        <dbReference type="ARBA" id="ARBA00022801"/>
    </source>
</evidence>
<feature type="domain" description="Thioesterase" evidence="3">
    <location>
        <begin position="58"/>
        <end position="117"/>
    </location>
</feature>
<evidence type="ECO:0000313" key="5">
    <source>
        <dbReference type="Proteomes" id="UP000494106"/>
    </source>
</evidence>
<dbReference type="PANTHER" id="PTHR21660">
    <property type="entry name" value="THIOESTERASE SUPERFAMILY MEMBER-RELATED"/>
    <property type="match status" value="1"/>
</dbReference>
<dbReference type="SUPFAM" id="SSF54637">
    <property type="entry name" value="Thioesterase/thiol ester dehydrase-isomerase"/>
    <property type="match status" value="1"/>
</dbReference>
<organism evidence="4 5">
    <name type="scientific">Arctia plantaginis</name>
    <name type="common">Wood tiger moth</name>
    <name type="synonym">Phalaena plantaginis</name>
    <dbReference type="NCBI Taxonomy" id="874455"/>
    <lineage>
        <taxon>Eukaryota</taxon>
        <taxon>Metazoa</taxon>
        <taxon>Ecdysozoa</taxon>
        <taxon>Arthropoda</taxon>
        <taxon>Hexapoda</taxon>
        <taxon>Insecta</taxon>
        <taxon>Pterygota</taxon>
        <taxon>Neoptera</taxon>
        <taxon>Endopterygota</taxon>
        <taxon>Lepidoptera</taxon>
        <taxon>Glossata</taxon>
        <taxon>Ditrysia</taxon>
        <taxon>Noctuoidea</taxon>
        <taxon>Erebidae</taxon>
        <taxon>Arctiinae</taxon>
        <taxon>Arctia</taxon>
    </lineage>
</organism>
<dbReference type="Pfam" id="PF03061">
    <property type="entry name" value="4HBT"/>
    <property type="match status" value="1"/>
</dbReference>
<keyword evidence="2" id="KW-0378">Hydrolase</keyword>
<sequence>MASSPKGLRLLKTLEQIKNTPSFDATAVLKRVKLHSASDGVLKGSFIIEPSMCNVAHTLHGGHIASLIDVFSCYSQMSQPDGRLSWTTYMNIIFVESAKEGETVNVETKPVRSGNAAIVETCLYGCNGNLLAKGTANFVAGHKKYQQVFKDEFNFDVYDTN</sequence>
<dbReference type="EMBL" id="CADEBC010000535">
    <property type="protein sequence ID" value="CAB3248850.1"/>
    <property type="molecule type" value="Genomic_DNA"/>
</dbReference>
<dbReference type="OrthoDB" id="46529at2759"/>
<keyword evidence="5" id="KW-1185">Reference proteome</keyword>